<evidence type="ECO:0000313" key="1">
    <source>
        <dbReference type="EMBL" id="KAI4367105.1"/>
    </source>
</evidence>
<name>A0ACB9QKR4_9MYRT</name>
<evidence type="ECO:0000313" key="2">
    <source>
        <dbReference type="Proteomes" id="UP001057402"/>
    </source>
</evidence>
<gene>
    <name evidence="1" type="ORF">MLD38_022877</name>
</gene>
<dbReference type="EMBL" id="CM042885">
    <property type="protein sequence ID" value="KAI4367105.1"/>
    <property type="molecule type" value="Genomic_DNA"/>
</dbReference>
<protein>
    <submittedName>
        <fullName evidence="1">Uncharacterized protein</fullName>
    </submittedName>
</protein>
<organism evidence="1 2">
    <name type="scientific">Melastoma candidum</name>
    <dbReference type="NCBI Taxonomy" id="119954"/>
    <lineage>
        <taxon>Eukaryota</taxon>
        <taxon>Viridiplantae</taxon>
        <taxon>Streptophyta</taxon>
        <taxon>Embryophyta</taxon>
        <taxon>Tracheophyta</taxon>
        <taxon>Spermatophyta</taxon>
        <taxon>Magnoliopsida</taxon>
        <taxon>eudicotyledons</taxon>
        <taxon>Gunneridae</taxon>
        <taxon>Pentapetalae</taxon>
        <taxon>rosids</taxon>
        <taxon>malvids</taxon>
        <taxon>Myrtales</taxon>
        <taxon>Melastomataceae</taxon>
        <taxon>Melastomatoideae</taxon>
        <taxon>Melastomateae</taxon>
        <taxon>Melastoma</taxon>
    </lineage>
</organism>
<keyword evidence="2" id="KW-1185">Reference proteome</keyword>
<dbReference type="Proteomes" id="UP001057402">
    <property type="component" value="Chromosome 6"/>
</dbReference>
<reference evidence="2" key="1">
    <citation type="journal article" date="2023" name="Front. Plant Sci.">
        <title>Chromosomal-level genome assembly of Melastoma candidum provides insights into trichome evolution.</title>
        <authorList>
            <person name="Zhong Y."/>
            <person name="Wu W."/>
            <person name="Sun C."/>
            <person name="Zou P."/>
            <person name="Liu Y."/>
            <person name="Dai S."/>
            <person name="Zhou R."/>
        </authorList>
    </citation>
    <scope>NUCLEOTIDE SEQUENCE [LARGE SCALE GENOMIC DNA]</scope>
</reference>
<comment type="caution">
    <text evidence="1">The sequence shown here is derived from an EMBL/GenBank/DDBJ whole genome shotgun (WGS) entry which is preliminary data.</text>
</comment>
<accession>A0ACB9QKR4</accession>
<proteinExistence type="predicted"/>
<sequence>MEDLFTQFALLSDQALIDKSFDPYAIHDLLKFFEVDAYNAWSSAELSALAELDAAEAEAEEAETVIAKSAMEEAMDEFRRFEEEMDRMAREELGELVENGERAWRIGVLMDKAATAAAKKYMDGAVGYATASMRSAWKSLGAANKKVHPS</sequence>